<comment type="caution">
    <text evidence="2">The sequence shown here is derived from an EMBL/GenBank/DDBJ whole genome shotgun (WGS) entry which is preliminary data.</text>
</comment>
<gene>
    <name evidence="2" type="ORF">BSZ37_05060</name>
</gene>
<dbReference type="OrthoDB" id="9765957at2"/>
<dbReference type="Proteomes" id="UP000216339">
    <property type="component" value="Unassembled WGS sequence"/>
</dbReference>
<feature type="chain" id="PRO_5012583136" description="Carboxypeptidase regulatory-like domain-containing protein" evidence="1">
    <location>
        <begin position="27"/>
        <end position="587"/>
    </location>
</feature>
<dbReference type="EMBL" id="MQWD01000001">
    <property type="protein sequence ID" value="PAP75854.1"/>
    <property type="molecule type" value="Genomic_DNA"/>
</dbReference>
<dbReference type="RefSeq" id="WP_095509497.1">
    <property type="nucleotide sequence ID" value="NZ_MQWD01000001.1"/>
</dbReference>
<dbReference type="AlphaFoldDB" id="A0A271IYH6"/>
<keyword evidence="3" id="KW-1185">Reference proteome</keyword>
<organism evidence="2 3">
    <name type="scientific">Rubrivirga marina</name>
    <dbReference type="NCBI Taxonomy" id="1196024"/>
    <lineage>
        <taxon>Bacteria</taxon>
        <taxon>Pseudomonadati</taxon>
        <taxon>Rhodothermota</taxon>
        <taxon>Rhodothermia</taxon>
        <taxon>Rhodothermales</taxon>
        <taxon>Rubricoccaceae</taxon>
        <taxon>Rubrivirga</taxon>
    </lineage>
</organism>
<keyword evidence="1" id="KW-0732">Signal</keyword>
<evidence type="ECO:0000313" key="3">
    <source>
        <dbReference type="Proteomes" id="UP000216339"/>
    </source>
</evidence>
<evidence type="ECO:0000313" key="2">
    <source>
        <dbReference type="EMBL" id="PAP75854.1"/>
    </source>
</evidence>
<reference evidence="2 3" key="1">
    <citation type="submission" date="2016-11" db="EMBL/GenBank/DDBJ databases">
        <title>Study of marine rhodopsin-containing bacteria.</title>
        <authorList>
            <person name="Yoshizawa S."/>
            <person name="Kumagai Y."/>
            <person name="Kogure K."/>
        </authorList>
    </citation>
    <scope>NUCLEOTIDE SEQUENCE [LARGE SCALE GENOMIC DNA]</scope>
    <source>
        <strain evidence="2 3">SAORIC-28</strain>
    </source>
</reference>
<evidence type="ECO:0000256" key="1">
    <source>
        <dbReference type="SAM" id="SignalP"/>
    </source>
</evidence>
<sequence>MTRLPRPLAPCLLVLAASLLGATVSAQSAIPYQGVLTDTDGAPLTGSVELTFMLWDAPTGGTPTWGETQTVTLDDGVFSVQLGAEDSFDPDEFDRPLYLGVSVDGGDELPRIPLGAAGTALGLRFPVAGTNATNAPALQISNTGSGFGIAVSGDGVGAVTAAGAGAESIGLLATAAGTGAAVSAVNMGNGPAGVFRVSGASSDEAALVASTEGTGPALSVATTNTGTVEPALTVRTAGNGAIGFEARHDGEAGFAGAFIIDDPDFVGSPLYAQSNAESASVLAVSGGDGPAVGAFANEGGTGLVAQRATTSGSGHVAEFVDPTDDNAEAAVVITAETQTTAVPALLVEHGGRGTAGRFEITSTAGIGTGLYARTIGPGVALHGTTSGSGTLAVGTWAHAASGSDAVPLRVSQDGTGDDIAVFQATTGVNQARIDRLGVGYFNGGVQSSGADVAEAFAVEGPVEAYAPGDVLVISTRTNRTVEKSAEAYSSLVVGVYATRPGLVLTERGIDDDLDDLVPMGVVGVLPTKVTAENGPIRRGDLLVTAATPGHAMRADPAALRVGVVLGKALEPFDGDGSGLIRVLVNAK</sequence>
<protein>
    <recommendedName>
        <fullName evidence="4">Carboxypeptidase regulatory-like domain-containing protein</fullName>
    </recommendedName>
</protein>
<accession>A0A271IYH6</accession>
<evidence type="ECO:0008006" key="4">
    <source>
        <dbReference type="Google" id="ProtNLM"/>
    </source>
</evidence>
<feature type="signal peptide" evidence="1">
    <location>
        <begin position="1"/>
        <end position="26"/>
    </location>
</feature>
<proteinExistence type="predicted"/>
<name>A0A271IYH6_9BACT</name>